<evidence type="ECO:0000313" key="2">
    <source>
        <dbReference type="EMBL" id="KAG8047588.1"/>
    </source>
</evidence>
<reference evidence="2" key="2">
    <citation type="submission" date="2021-02" db="EMBL/GenBank/DDBJ databases">
        <authorList>
            <person name="Kimball J.A."/>
            <person name="Haas M.W."/>
            <person name="Macchietto M."/>
            <person name="Kono T."/>
            <person name="Duquette J."/>
            <person name="Shao M."/>
        </authorList>
    </citation>
    <scope>NUCLEOTIDE SEQUENCE</scope>
    <source>
        <tissue evidence="2">Fresh leaf tissue</tissue>
    </source>
</reference>
<comment type="caution">
    <text evidence="2">The sequence shown here is derived from an EMBL/GenBank/DDBJ whole genome shotgun (WGS) entry which is preliminary data.</text>
</comment>
<accession>A0A8J5RKH5</accession>
<evidence type="ECO:0000313" key="3">
    <source>
        <dbReference type="Proteomes" id="UP000729402"/>
    </source>
</evidence>
<gene>
    <name evidence="2" type="ORF">GUJ93_ZPchr0008g12991</name>
</gene>
<reference evidence="2" key="1">
    <citation type="journal article" date="2021" name="bioRxiv">
        <title>Whole Genome Assembly and Annotation of Northern Wild Rice, Zizania palustris L., Supports a Whole Genome Duplication in the Zizania Genus.</title>
        <authorList>
            <person name="Haas M."/>
            <person name="Kono T."/>
            <person name="Macchietto M."/>
            <person name="Millas R."/>
            <person name="McGilp L."/>
            <person name="Shao M."/>
            <person name="Duquette J."/>
            <person name="Hirsch C.N."/>
            <person name="Kimball J."/>
        </authorList>
    </citation>
    <scope>NUCLEOTIDE SEQUENCE</scope>
    <source>
        <tissue evidence="2">Fresh leaf tissue</tissue>
    </source>
</reference>
<protein>
    <submittedName>
        <fullName evidence="2">Uncharacterized protein</fullName>
    </submittedName>
</protein>
<dbReference type="EMBL" id="JAAALK010000290">
    <property type="protein sequence ID" value="KAG8047588.1"/>
    <property type="molecule type" value="Genomic_DNA"/>
</dbReference>
<evidence type="ECO:0000256" key="1">
    <source>
        <dbReference type="SAM" id="SignalP"/>
    </source>
</evidence>
<name>A0A8J5RKH5_ZIZPA</name>
<dbReference type="AlphaFoldDB" id="A0A8J5RKH5"/>
<sequence length="78" mass="9099">MLLEWLMILMKFTCEVVQNFLPSSLMSSIVHCLPSQGKRNGFKTHHQEMEGHHQYQSAKDTHGKSLADVVQERFWVQI</sequence>
<feature type="signal peptide" evidence="1">
    <location>
        <begin position="1"/>
        <end position="18"/>
    </location>
</feature>
<proteinExistence type="predicted"/>
<feature type="chain" id="PRO_5035151032" evidence="1">
    <location>
        <begin position="19"/>
        <end position="78"/>
    </location>
</feature>
<organism evidence="2 3">
    <name type="scientific">Zizania palustris</name>
    <name type="common">Northern wild rice</name>
    <dbReference type="NCBI Taxonomy" id="103762"/>
    <lineage>
        <taxon>Eukaryota</taxon>
        <taxon>Viridiplantae</taxon>
        <taxon>Streptophyta</taxon>
        <taxon>Embryophyta</taxon>
        <taxon>Tracheophyta</taxon>
        <taxon>Spermatophyta</taxon>
        <taxon>Magnoliopsida</taxon>
        <taxon>Liliopsida</taxon>
        <taxon>Poales</taxon>
        <taxon>Poaceae</taxon>
        <taxon>BOP clade</taxon>
        <taxon>Oryzoideae</taxon>
        <taxon>Oryzeae</taxon>
        <taxon>Zizaniinae</taxon>
        <taxon>Zizania</taxon>
    </lineage>
</organism>
<keyword evidence="1" id="KW-0732">Signal</keyword>
<keyword evidence="3" id="KW-1185">Reference proteome</keyword>
<dbReference type="Proteomes" id="UP000729402">
    <property type="component" value="Unassembled WGS sequence"/>
</dbReference>